<dbReference type="InterPro" id="IPR006566">
    <property type="entry name" value="FBD"/>
</dbReference>
<dbReference type="Pfam" id="PF07723">
    <property type="entry name" value="LRR_2"/>
    <property type="match status" value="1"/>
</dbReference>
<dbReference type="PANTHER" id="PTHR31900">
    <property type="entry name" value="F-BOX/RNI SUPERFAMILY PROTEIN-RELATED"/>
    <property type="match status" value="1"/>
</dbReference>
<organism evidence="2 3">
    <name type="scientific">Brassica rapa subsp. trilocularis</name>
    <dbReference type="NCBI Taxonomy" id="1813537"/>
    <lineage>
        <taxon>Eukaryota</taxon>
        <taxon>Viridiplantae</taxon>
        <taxon>Streptophyta</taxon>
        <taxon>Embryophyta</taxon>
        <taxon>Tracheophyta</taxon>
        <taxon>Spermatophyta</taxon>
        <taxon>Magnoliopsida</taxon>
        <taxon>eudicotyledons</taxon>
        <taxon>Gunneridae</taxon>
        <taxon>Pentapetalae</taxon>
        <taxon>rosids</taxon>
        <taxon>malvids</taxon>
        <taxon>Brassicales</taxon>
        <taxon>Brassicaceae</taxon>
        <taxon>Brassiceae</taxon>
        <taxon>Brassica</taxon>
    </lineage>
</organism>
<reference evidence="2 3" key="1">
    <citation type="submission" date="2021-03" db="EMBL/GenBank/DDBJ databases">
        <authorList>
            <person name="King G.J."/>
            <person name="Bancroft I."/>
            <person name="Baten A."/>
            <person name="Bloomfield J."/>
            <person name="Borpatragohain P."/>
            <person name="He Z."/>
            <person name="Irish N."/>
            <person name="Irwin J."/>
            <person name="Liu K."/>
            <person name="Mauleon R.P."/>
            <person name="Moore J."/>
            <person name="Morris R."/>
            <person name="Ostergaard L."/>
            <person name="Wang B."/>
            <person name="Wells R."/>
        </authorList>
    </citation>
    <scope>NUCLEOTIDE SEQUENCE [LARGE SCALE GENOMIC DNA]</scope>
    <source>
        <strain evidence="2">R-o-18</strain>
        <tissue evidence="2">Leaf</tissue>
    </source>
</reference>
<dbReference type="Gene3D" id="3.80.10.10">
    <property type="entry name" value="Ribonuclease Inhibitor"/>
    <property type="match status" value="1"/>
</dbReference>
<protein>
    <recommendedName>
        <fullName evidence="1">FBD domain-containing protein</fullName>
    </recommendedName>
</protein>
<evidence type="ECO:0000313" key="3">
    <source>
        <dbReference type="Proteomes" id="UP000823674"/>
    </source>
</evidence>
<dbReference type="InterPro" id="IPR050232">
    <property type="entry name" value="FBL13/AtMIF1-like"/>
</dbReference>
<keyword evidence="3" id="KW-1185">Reference proteome</keyword>
<comment type="caution">
    <text evidence="2">The sequence shown here is derived from an EMBL/GenBank/DDBJ whole genome shotgun (WGS) entry which is preliminary data.</text>
</comment>
<dbReference type="Pfam" id="PF08387">
    <property type="entry name" value="FBD"/>
    <property type="match status" value="1"/>
</dbReference>
<evidence type="ECO:0000259" key="1">
    <source>
        <dbReference type="SMART" id="SM00579"/>
    </source>
</evidence>
<feature type="domain" description="FBD" evidence="1">
    <location>
        <begin position="169"/>
        <end position="238"/>
    </location>
</feature>
<proteinExistence type="predicted"/>
<dbReference type="SMART" id="SM00579">
    <property type="entry name" value="FBD"/>
    <property type="match status" value="1"/>
</dbReference>
<dbReference type="PANTHER" id="PTHR31900:SF30">
    <property type="entry name" value="SUPERFAMILY PROTEIN, PUTATIVE-RELATED"/>
    <property type="match status" value="1"/>
</dbReference>
<dbReference type="Proteomes" id="UP000823674">
    <property type="component" value="Chromosome A03"/>
</dbReference>
<dbReference type="SUPFAM" id="SSF52058">
    <property type="entry name" value="L domain-like"/>
    <property type="match status" value="1"/>
</dbReference>
<dbReference type="InterPro" id="IPR032675">
    <property type="entry name" value="LRR_dom_sf"/>
</dbReference>
<accession>A0ABQ7MYG1</accession>
<gene>
    <name evidence="2" type="primary">A03p013590.1_BraROA</name>
    <name evidence="2" type="ORF">IGI04_009847</name>
</gene>
<dbReference type="InterPro" id="IPR013101">
    <property type="entry name" value="LRR_PRU1-like"/>
</dbReference>
<name>A0ABQ7MYG1_BRACM</name>
<dbReference type="EMBL" id="JADBGQ010000003">
    <property type="protein sequence ID" value="KAG5403728.1"/>
    <property type="molecule type" value="Genomic_DNA"/>
</dbReference>
<sequence length="238" mass="27574">MEEPSISELPEDLILKILPLLPFYKESVAKHLLTKQWEDPWKLVPDVMFDDGDESYESFVTFMSFVYGSLLFKKSQILERFHLMLNQKYAASDINFLVKLADNRSVRKLRIQTFGNTLELPSCLSTCVTLKSLVLHQVRIKVVPPCFRFPSLKSLHLFSVKFSGYESLKTTSTHLEIMEWRQYEGTEQERHMAAYVLANATCLKTATFSTRCGDKHHNVLRKLKNLNRGSKTCQLLFD</sequence>
<evidence type="ECO:0000313" key="2">
    <source>
        <dbReference type="EMBL" id="KAG5403728.1"/>
    </source>
</evidence>